<dbReference type="AlphaFoldDB" id="A0A6P5Y2M5"/>
<dbReference type="PANTHER" id="PTHR34672:SF14">
    <property type="entry name" value="ARABINOGALACTAN PROTEIN 40"/>
    <property type="match status" value="1"/>
</dbReference>
<feature type="transmembrane region" description="Helical" evidence="1">
    <location>
        <begin position="38"/>
        <end position="60"/>
    </location>
</feature>
<evidence type="ECO:0000256" key="2">
    <source>
        <dbReference type="SAM" id="SignalP"/>
    </source>
</evidence>
<dbReference type="KEGG" id="dzi:111288190"/>
<dbReference type="PANTHER" id="PTHR34672">
    <property type="entry name" value="POLLEN-SPECIFIC ARABINOGALACTA PROTEIN BAN102"/>
    <property type="match status" value="1"/>
</dbReference>
<feature type="chain" id="PRO_5027612595" evidence="2">
    <location>
        <begin position="23"/>
        <end position="61"/>
    </location>
</feature>
<dbReference type="RefSeq" id="XP_022734704.1">
    <property type="nucleotide sequence ID" value="XM_022878969.1"/>
</dbReference>
<dbReference type="Proteomes" id="UP000515121">
    <property type="component" value="Unplaced"/>
</dbReference>
<name>A0A6P5Y2M5_DURZI</name>
<dbReference type="InterPro" id="IPR044702">
    <property type="entry name" value="AGP23/40"/>
</dbReference>
<protein>
    <submittedName>
        <fullName evidence="4">Arabinogalactan peptide 23-like</fullName>
    </submittedName>
</protein>
<proteinExistence type="predicted"/>
<evidence type="ECO:0000313" key="3">
    <source>
        <dbReference type="Proteomes" id="UP000515121"/>
    </source>
</evidence>
<reference evidence="4" key="1">
    <citation type="submission" date="2025-08" db="UniProtKB">
        <authorList>
            <consortium name="RefSeq"/>
        </authorList>
    </citation>
    <scope>IDENTIFICATION</scope>
    <source>
        <tissue evidence="4">Fruit stalk</tissue>
    </source>
</reference>
<evidence type="ECO:0000256" key="1">
    <source>
        <dbReference type="SAM" id="Phobius"/>
    </source>
</evidence>
<feature type="signal peptide" evidence="2">
    <location>
        <begin position="1"/>
        <end position="22"/>
    </location>
</feature>
<sequence length="61" mass="5887">MEMKKAACAILFAAASISTVMADVAAPAPAPTATGDASASLSVVGSIVGASAVSLIAYFLQ</sequence>
<keyword evidence="1" id="KW-0472">Membrane</keyword>
<accession>A0A6P5Y2M5</accession>
<evidence type="ECO:0000313" key="4">
    <source>
        <dbReference type="RefSeq" id="XP_022734704.1"/>
    </source>
</evidence>
<dbReference type="GeneID" id="111288190"/>
<keyword evidence="3" id="KW-1185">Reference proteome</keyword>
<keyword evidence="2" id="KW-0732">Signal</keyword>
<gene>
    <name evidence="4" type="primary">LOC111288190</name>
</gene>
<organism evidence="3 4">
    <name type="scientific">Durio zibethinus</name>
    <name type="common">Durian</name>
    <dbReference type="NCBI Taxonomy" id="66656"/>
    <lineage>
        <taxon>Eukaryota</taxon>
        <taxon>Viridiplantae</taxon>
        <taxon>Streptophyta</taxon>
        <taxon>Embryophyta</taxon>
        <taxon>Tracheophyta</taxon>
        <taxon>Spermatophyta</taxon>
        <taxon>Magnoliopsida</taxon>
        <taxon>eudicotyledons</taxon>
        <taxon>Gunneridae</taxon>
        <taxon>Pentapetalae</taxon>
        <taxon>rosids</taxon>
        <taxon>malvids</taxon>
        <taxon>Malvales</taxon>
        <taxon>Malvaceae</taxon>
        <taxon>Helicteroideae</taxon>
        <taxon>Durio</taxon>
    </lineage>
</organism>
<keyword evidence="1" id="KW-1133">Transmembrane helix</keyword>
<keyword evidence="1" id="KW-0812">Transmembrane</keyword>